<organism evidence="2 3">
    <name type="scientific">Lentinula edodes</name>
    <name type="common">Shiitake mushroom</name>
    <name type="synonym">Lentinus edodes</name>
    <dbReference type="NCBI Taxonomy" id="5353"/>
    <lineage>
        <taxon>Eukaryota</taxon>
        <taxon>Fungi</taxon>
        <taxon>Dikarya</taxon>
        <taxon>Basidiomycota</taxon>
        <taxon>Agaricomycotina</taxon>
        <taxon>Agaricomycetes</taxon>
        <taxon>Agaricomycetidae</taxon>
        <taxon>Agaricales</taxon>
        <taxon>Marasmiineae</taxon>
        <taxon>Omphalotaceae</taxon>
        <taxon>Lentinula</taxon>
    </lineage>
</organism>
<feature type="region of interest" description="Disordered" evidence="1">
    <location>
        <begin position="43"/>
        <end position="66"/>
    </location>
</feature>
<gene>
    <name evidence="2" type="ORF">LENED_003734</name>
</gene>
<dbReference type="Proteomes" id="UP000188533">
    <property type="component" value="Unassembled WGS sequence"/>
</dbReference>
<reference evidence="2 3" key="2">
    <citation type="submission" date="2017-02" db="EMBL/GenBank/DDBJ databases">
        <title>A genome survey and senescence transcriptome analysis in Lentinula edodes.</title>
        <authorList>
            <person name="Sakamoto Y."/>
            <person name="Nakade K."/>
            <person name="Sato S."/>
            <person name="Yoshida Y."/>
            <person name="Miyazaki K."/>
            <person name="Natsume S."/>
            <person name="Konno N."/>
        </authorList>
    </citation>
    <scope>NUCLEOTIDE SEQUENCE [LARGE SCALE GENOMIC DNA]</scope>
    <source>
        <strain evidence="2 3">NBRC 111202</strain>
    </source>
</reference>
<name>A0A1Q3E4D2_LENED</name>
<dbReference type="EMBL" id="BDGU01000084">
    <property type="protein sequence ID" value="GAW02102.1"/>
    <property type="molecule type" value="Genomic_DNA"/>
</dbReference>
<proteinExistence type="predicted"/>
<accession>A0A1Q3E4D2</accession>
<evidence type="ECO:0000313" key="3">
    <source>
        <dbReference type="Proteomes" id="UP000188533"/>
    </source>
</evidence>
<protein>
    <submittedName>
        <fullName evidence="2">Uncharacterized protein</fullName>
    </submittedName>
</protein>
<comment type="caution">
    <text evidence="2">The sequence shown here is derived from an EMBL/GenBank/DDBJ whole genome shotgun (WGS) entry which is preliminary data.</text>
</comment>
<evidence type="ECO:0000256" key="1">
    <source>
        <dbReference type="SAM" id="MobiDB-lite"/>
    </source>
</evidence>
<sequence length="79" mass="8729">MPHSDWTYTRILILLHFQELPGDLPLPMPFAQSCIQVTASSMPEVEYAEPPSTNPSQPPPQLKGIENTTFSCGFTPSVL</sequence>
<dbReference type="AlphaFoldDB" id="A0A1Q3E4D2"/>
<reference evidence="2 3" key="1">
    <citation type="submission" date="2016-08" db="EMBL/GenBank/DDBJ databases">
        <authorList>
            <consortium name="Lentinula edodes genome sequencing consortium"/>
            <person name="Sakamoto Y."/>
            <person name="Nakade K."/>
            <person name="Sato S."/>
            <person name="Yoshida Y."/>
            <person name="Miyazaki K."/>
            <person name="Natsume S."/>
            <person name="Konno N."/>
        </authorList>
    </citation>
    <scope>NUCLEOTIDE SEQUENCE [LARGE SCALE GENOMIC DNA]</scope>
    <source>
        <strain evidence="2 3">NBRC 111202</strain>
    </source>
</reference>
<evidence type="ECO:0000313" key="2">
    <source>
        <dbReference type="EMBL" id="GAW02102.1"/>
    </source>
</evidence>
<keyword evidence="3" id="KW-1185">Reference proteome</keyword>
<feature type="compositionally biased region" description="Pro residues" evidence="1">
    <location>
        <begin position="52"/>
        <end position="61"/>
    </location>
</feature>